<dbReference type="EMBL" id="JZEX01000050">
    <property type="protein sequence ID" value="KKB13081.1"/>
    <property type="molecule type" value="Genomic_DNA"/>
</dbReference>
<evidence type="ECO:0000256" key="5">
    <source>
        <dbReference type="RuleBase" id="RU363032"/>
    </source>
</evidence>
<dbReference type="AlphaFoldDB" id="A0A0F5FW30"/>
<comment type="caution">
    <text evidence="8">The sequence shown here is derived from an EMBL/GenBank/DDBJ whole genome shotgun (WGS) entry which is preliminary data.</text>
</comment>
<accession>A0A0F5FW30</accession>
<dbReference type="GO" id="GO:0005886">
    <property type="term" value="C:plasma membrane"/>
    <property type="evidence" value="ECO:0007669"/>
    <property type="project" value="UniProtKB-SubCell"/>
</dbReference>
<dbReference type="STRING" id="443610.VE25_03785"/>
<evidence type="ECO:0000313" key="8">
    <source>
        <dbReference type="EMBL" id="KKB13081.1"/>
    </source>
</evidence>
<keyword evidence="4 5" id="KW-0472">Membrane</keyword>
<evidence type="ECO:0000313" key="9">
    <source>
        <dbReference type="Proteomes" id="UP000033632"/>
    </source>
</evidence>
<reference evidence="8 9" key="1">
    <citation type="submission" date="2015-03" db="EMBL/GenBank/DDBJ databases">
        <authorList>
            <person name="Hassan Y.I."/>
            <person name="Lepp D."/>
            <person name="Li X.-Z."/>
            <person name="Zhou T."/>
        </authorList>
    </citation>
    <scope>NUCLEOTIDE SEQUENCE [LARGE SCALE GENOMIC DNA]</scope>
    <source>
        <strain evidence="8 9">BD-c194</strain>
    </source>
</reference>
<evidence type="ECO:0000259" key="7">
    <source>
        <dbReference type="PROSITE" id="PS50928"/>
    </source>
</evidence>
<feature type="transmembrane region" description="Helical" evidence="5">
    <location>
        <begin position="271"/>
        <end position="295"/>
    </location>
</feature>
<feature type="transmembrane region" description="Helical" evidence="5">
    <location>
        <begin position="168"/>
        <end position="189"/>
    </location>
</feature>
<dbReference type="OrthoDB" id="9785113at2"/>
<keyword evidence="6" id="KW-1003">Cell membrane</keyword>
<comment type="similarity">
    <text evidence="6">Belongs to the binding-protein-dependent transport system permease family. CysTW subfamily.</text>
</comment>
<evidence type="ECO:0000256" key="6">
    <source>
        <dbReference type="RuleBase" id="RU363054"/>
    </source>
</evidence>
<keyword evidence="5" id="KW-0813">Transport</keyword>
<dbReference type="PATRIC" id="fig|443610.3.peg.3238"/>
<dbReference type="InterPro" id="IPR022182">
    <property type="entry name" value="PstC_N"/>
</dbReference>
<feature type="domain" description="ABC transmembrane type-1" evidence="7">
    <location>
        <begin position="231"/>
        <end position="447"/>
    </location>
</feature>
<feature type="transmembrane region" description="Helical" evidence="5">
    <location>
        <begin position="301"/>
        <end position="326"/>
    </location>
</feature>
<feature type="transmembrane region" description="Helical" evidence="5">
    <location>
        <begin position="44"/>
        <end position="65"/>
    </location>
</feature>
<evidence type="ECO:0000256" key="1">
    <source>
        <dbReference type="ARBA" id="ARBA00004651"/>
    </source>
</evidence>
<gene>
    <name evidence="8" type="ORF">VE25_03785</name>
</gene>
<feature type="transmembrane region" description="Helical" evidence="5">
    <location>
        <begin position="359"/>
        <end position="380"/>
    </location>
</feature>
<dbReference type="PANTHER" id="PTHR42727:SF1">
    <property type="entry name" value="PHOSPHATE TRANSPORT SYSTEM PERMEASE"/>
    <property type="match status" value="1"/>
</dbReference>
<dbReference type="GO" id="GO:0006817">
    <property type="term" value="P:phosphate ion transport"/>
    <property type="evidence" value="ECO:0007669"/>
    <property type="project" value="UniProtKB-KW"/>
</dbReference>
<feature type="transmembrane region" description="Helical" evidence="5">
    <location>
        <begin position="6"/>
        <end position="23"/>
    </location>
</feature>
<name>A0A0F5FW30_9HYPH</name>
<keyword evidence="3 5" id="KW-1133">Transmembrane helix</keyword>
<keyword evidence="6" id="KW-0997">Cell inner membrane</keyword>
<dbReference type="Proteomes" id="UP000033632">
    <property type="component" value="Unassembled WGS sequence"/>
</dbReference>
<dbReference type="InterPro" id="IPR035906">
    <property type="entry name" value="MetI-like_sf"/>
</dbReference>
<dbReference type="SUPFAM" id="SSF161098">
    <property type="entry name" value="MetI-like"/>
    <property type="match status" value="1"/>
</dbReference>
<dbReference type="InterPro" id="IPR011864">
    <property type="entry name" value="Phosphate_PstC"/>
</dbReference>
<dbReference type="PROSITE" id="PS50928">
    <property type="entry name" value="ABC_TM1"/>
    <property type="match status" value="1"/>
</dbReference>
<sequence length="459" mass="48554">MNAYIIAALLIVLLGVAYQTGWSKSRSLVTADGARVHSRPQYHAALVAVWALVPTLLILALYGYFSSGFTRAYVVSQLPPDVVTGLDQNGLNALVARVRAIASGYGVAGEVQPYENSAGFALRQFQTIAFMVVIAAAAGTGILALLYARARITPRLRARNRVERIVNLVLLACSAVAILTTVGIVASLVTEAFRFFTFVNPLDFFFGTVWAPRFSSTGAGNAGQFGLLPLLSGTFLIAIIAMATAVPIGLMTAIYLSQYAPRSLRAVVKPVIEILAGIPTIVYGFFALVTVGPFLRDLGASIGLSISATSALTAGVVMGIMIIPFISSLSDDILNQVPRSLRDGAYGLGATQSETIRQVLLPAALPGIVGAFLLAVSRAIGETMIVVLAAGNSPVLRGNPLEPVSTITVSIVNQLTGDTDFTGPQSLVGFALGLTLFVMTLVLNIVALYIVRRFREQYE</sequence>
<dbReference type="CDD" id="cd06261">
    <property type="entry name" value="TM_PBP2"/>
    <property type="match status" value="1"/>
</dbReference>
<dbReference type="Gene3D" id="1.10.3720.10">
    <property type="entry name" value="MetI-like"/>
    <property type="match status" value="1"/>
</dbReference>
<proteinExistence type="inferred from homology"/>
<dbReference type="NCBIfam" id="TIGR02138">
    <property type="entry name" value="phosphate_pstC"/>
    <property type="match status" value="1"/>
</dbReference>
<comment type="caution">
    <text evidence="6">Lacks conserved residue(s) required for the propagation of feature annotation.</text>
</comment>
<evidence type="ECO:0000256" key="2">
    <source>
        <dbReference type="ARBA" id="ARBA00022692"/>
    </source>
</evidence>
<comment type="function">
    <text evidence="6">Part of the binding-protein-dependent transport system for phosphate; probably responsible for the translocation of the substrate across the membrane.</text>
</comment>
<protein>
    <recommendedName>
        <fullName evidence="6">Phosphate transport system permease protein</fullName>
    </recommendedName>
</protein>
<evidence type="ECO:0000256" key="3">
    <source>
        <dbReference type="ARBA" id="ARBA00022989"/>
    </source>
</evidence>
<organism evidence="8 9">
    <name type="scientific">Devosia geojensis</name>
    <dbReference type="NCBI Taxonomy" id="443610"/>
    <lineage>
        <taxon>Bacteria</taxon>
        <taxon>Pseudomonadati</taxon>
        <taxon>Pseudomonadota</taxon>
        <taxon>Alphaproteobacteria</taxon>
        <taxon>Hyphomicrobiales</taxon>
        <taxon>Devosiaceae</taxon>
        <taxon>Devosia</taxon>
    </lineage>
</organism>
<dbReference type="RefSeq" id="WP_046107265.1">
    <property type="nucleotide sequence ID" value="NZ_JZEX01000050.1"/>
</dbReference>
<keyword evidence="2 5" id="KW-0812">Transmembrane</keyword>
<dbReference type="GO" id="GO:0005315">
    <property type="term" value="F:phosphate transmembrane transporter activity"/>
    <property type="evidence" value="ECO:0007669"/>
    <property type="project" value="InterPro"/>
</dbReference>
<feature type="transmembrane region" description="Helical" evidence="5">
    <location>
        <begin position="427"/>
        <end position="451"/>
    </location>
</feature>
<feature type="transmembrane region" description="Helical" evidence="5">
    <location>
        <begin position="235"/>
        <end position="259"/>
    </location>
</feature>
<feature type="transmembrane region" description="Helical" evidence="5">
    <location>
        <begin position="128"/>
        <end position="148"/>
    </location>
</feature>
<evidence type="ECO:0000256" key="4">
    <source>
        <dbReference type="ARBA" id="ARBA00023136"/>
    </source>
</evidence>
<comment type="subcellular location">
    <subcellularLocation>
        <location evidence="6">Cell inner membrane</location>
        <topology evidence="6">Multi-pass membrane protein</topology>
    </subcellularLocation>
    <subcellularLocation>
        <location evidence="1 5">Cell membrane</location>
        <topology evidence="1 5">Multi-pass membrane protein</topology>
    </subcellularLocation>
</comment>
<keyword evidence="6" id="KW-0592">Phosphate transport</keyword>
<dbReference type="Pfam" id="PF12501">
    <property type="entry name" value="DUF3708"/>
    <property type="match status" value="1"/>
</dbReference>
<dbReference type="PANTHER" id="PTHR42727">
    <property type="entry name" value="PHOSPHATE TRANSPORT SYSTEM PERMEASE PROTEIN"/>
    <property type="match status" value="1"/>
</dbReference>
<keyword evidence="9" id="KW-1185">Reference proteome</keyword>
<dbReference type="InterPro" id="IPR000515">
    <property type="entry name" value="MetI-like"/>
</dbReference>
<dbReference type="Pfam" id="PF00528">
    <property type="entry name" value="BPD_transp_1"/>
    <property type="match status" value="1"/>
</dbReference>